<dbReference type="Proteomes" id="UP000290289">
    <property type="component" value="Chromosome 15"/>
</dbReference>
<keyword evidence="3" id="KW-1185">Reference proteome</keyword>
<reference evidence="2 3" key="1">
    <citation type="submission" date="2018-10" db="EMBL/GenBank/DDBJ databases">
        <title>A high-quality apple genome assembly.</title>
        <authorList>
            <person name="Hu J."/>
        </authorList>
    </citation>
    <scope>NUCLEOTIDE SEQUENCE [LARGE SCALE GENOMIC DNA]</scope>
    <source>
        <strain evidence="3">cv. HFTH1</strain>
        <tissue evidence="2">Young leaf</tissue>
    </source>
</reference>
<evidence type="ECO:0000256" key="1">
    <source>
        <dbReference type="SAM" id="MobiDB-lite"/>
    </source>
</evidence>
<evidence type="ECO:0000313" key="2">
    <source>
        <dbReference type="EMBL" id="RXH72375.1"/>
    </source>
</evidence>
<dbReference type="STRING" id="3750.A0A498HRX0"/>
<sequence length="251" mass="27603">MLNEEFRSHSPTSPLHQKRHLRSICLSGCFSGMSTHPFDVLDNDADYYHNSNNRRARTPPPRSPLPEIKGRCMQLISKIGGGVRSGRVRRRYASADFSYDPSSYALNFEDDACKADDQLLNGFSARLSASSIPTTPHESKINRNALDDILESEEELAAAAAANENNAKSRANGGVPPRRRGRSRHSSSSVDFSYEPSSYARNFEDDVNRGDEMISLRRFGGLLAQPKQSLTVTTPPPAKCSALGPEIAAFS</sequence>
<evidence type="ECO:0000313" key="3">
    <source>
        <dbReference type="Proteomes" id="UP000290289"/>
    </source>
</evidence>
<protein>
    <submittedName>
        <fullName evidence="2">Uncharacterized protein</fullName>
    </submittedName>
</protein>
<proteinExistence type="predicted"/>
<dbReference type="EMBL" id="RDQH01000341">
    <property type="protein sequence ID" value="RXH72375.1"/>
    <property type="molecule type" value="Genomic_DNA"/>
</dbReference>
<dbReference type="AlphaFoldDB" id="A0A498HRX0"/>
<gene>
    <name evidence="2" type="ORF">DVH24_012059</name>
</gene>
<accession>A0A498HRX0</accession>
<feature type="region of interest" description="Disordered" evidence="1">
    <location>
        <begin position="160"/>
        <end position="194"/>
    </location>
</feature>
<name>A0A498HRX0_MALDO</name>
<organism evidence="2 3">
    <name type="scientific">Malus domestica</name>
    <name type="common">Apple</name>
    <name type="synonym">Pyrus malus</name>
    <dbReference type="NCBI Taxonomy" id="3750"/>
    <lineage>
        <taxon>Eukaryota</taxon>
        <taxon>Viridiplantae</taxon>
        <taxon>Streptophyta</taxon>
        <taxon>Embryophyta</taxon>
        <taxon>Tracheophyta</taxon>
        <taxon>Spermatophyta</taxon>
        <taxon>Magnoliopsida</taxon>
        <taxon>eudicotyledons</taxon>
        <taxon>Gunneridae</taxon>
        <taxon>Pentapetalae</taxon>
        <taxon>rosids</taxon>
        <taxon>fabids</taxon>
        <taxon>Rosales</taxon>
        <taxon>Rosaceae</taxon>
        <taxon>Amygdaloideae</taxon>
        <taxon>Maleae</taxon>
        <taxon>Malus</taxon>
    </lineage>
</organism>
<comment type="caution">
    <text evidence="2">The sequence shown here is derived from an EMBL/GenBank/DDBJ whole genome shotgun (WGS) entry which is preliminary data.</text>
</comment>
<dbReference type="PANTHER" id="PTHR33168">
    <property type="entry name" value="STRESS INDUCED PROTEIN-RELATED"/>
    <property type="match status" value="1"/>
</dbReference>